<organism evidence="2 3">
    <name type="scientific">Flavobacterium suaedae</name>
    <dbReference type="NCBI Taxonomy" id="1767027"/>
    <lineage>
        <taxon>Bacteria</taxon>
        <taxon>Pseudomonadati</taxon>
        <taxon>Bacteroidota</taxon>
        <taxon>Flavobacteriia</taxon>
        <taxon>Flavobacteriales</taxon>
        <taxon>Flavobacteriaceae</taxon>
        <taxon>Flavobacterium</taxon>
    </lineage>
</organism>
<dbReference type="Proteomes" id="UP000615760">
    <property type="component" value="Unassembled WGS sequence"/>
</dbReference>
<dbReference type="RefSeq" id="WP_188620859.1">
    <property type="nucleotide sequence ID" value="NZ_BMJE01000004.1"/>
</dbReference>
<feature type="transmembrane region" description="Helical" evidence="1">
    <location>
        <begin position="98"/>
        <end position="117"/>
    </location>
</feature>
<proteinExistence type="predicted"/>
<dbReference type="EMBL" id="BMJE01000004">
    <property type="protein sequence ID" value="GGB77608.1"/>
    <property type="molecule type" value="Genomic_DNA"/>
</dbReference>
<sequence length="236" mass="27590">MNKNKAPKKITAAQMERLFRFTREHFVEHYDLQAELADHLANAIEERWVQNSGLDFEEALQAEFKKFGVFGFSDIVEKRQNALTKKYYKLLWGYFKNFLHLPQFLGTFTAVAAVYVLLQLSPYIYILFLFSIMVVSIIKLFKLKKGYNKKVKQSGHRWLLEDIIFSCGGFGSMLYLPIQLSLHIYEEREMSALLTPVLAILIVAIILFEYVALYILPNKAQKHLLETYPEYSIIEE</sequence>
<reference evidence="3" key="1">
    <citation type="journal article" date="2019" name="Int. J. Syst. Evol. Microbiol.">
        <title>The Global Catalogue of Microorganisms (GCM) 10K type strain sequencing project: providing services to taxonomists for standard genome sequencing and annotation.</title>
        <authorList>
            <consortium name="The Broad Institute Genomics Platform"/>
            <consortium name="The Broad Institute Genome Sequencing Center for Infectious Disease"/>
            <person name="Wu L."/>
            <person name="Ma J."/>
        </authorList>
    </citation>
    <scope>NUCLEOTIDE SEQUENCE [LARGE SCALE GENOMIC DNA]</scope>
    <source>
        <strain evidence="3">CGMCC 1.15461</strain>
    </source>
</reference>
<evidence type="ECO:0000313" key="2">
    <source>
        <dbReference type="EMBL" id="GGB77608.1"/>
    </source>
</evidence>
<evidence type="ECO:0000313" key="3">
    <source>
        <dbReference type="Proteomes" id="UP000615760"/>
    </source>
</evidence>
<keyword evidence="1" id="KW-0812">Transmembrane</keyword>
<keyword evidence="1" id="KW-1133">Transmembrane helix</keyword>
<evidence type="ECO:0000256" key="1">
    <source>
        <dbReference type="SAM" id="Phobius"/>
    </source>
</evidence>
<feature type="transmembrane region" description="Helical" evidence="1">
    <location>
        <begin position="197"/>
        <end position="216"/>
    </location>
</feature>
<keyword evidence="1" id="KW-0472">Membrane</keyword>
<name>A0ABQ1JY34_9FLAO</name>
<gene>
    <name evidence="2" type="ORF">GCM10007424_17100</name>
</gene>
<feature type="transmembrane region" description="Helical" evidence="1">
    <location>
        <begin position="163"/>
        <end position="185"/>
    </location>
</feature>
<comment type="caution">
    <text evidence="2">The sequence shown here is derived from an EMBL/GenBank/DDBJ whole genome shotgun (WGS) entry which is preliminary data.</text>
</comment>
<feature type="transmembrane region" description="Helical" evidence="1">
    <location>
        <begin position="123"/>
        <end position="142"/>
    </location>
</feature>
<keyword evidence="3" id="KW-1185">Reference proteome</keyword>
<protein>
    <submittedName>
        <fullName evidence="2">Uncharacterized protein</fullName>
    </submittedName>
</protein>
<accession>A0ABQ1JY34</accession>